<gene>
    <name evidence="3" type="primary">rluC_2</name>
    <name evidence="3" type="ORF">UC8_31310</name>
</gene>
<dbReference type="PANTHER" id="PTHR21600:SF44">
    <property type="entry name" value="RIBOSOMAL LARGE SUBUNIT PSEUDOURIDINE SYNTHASE D"/>
    <property type="match status" value="1"/>
</dbReference>
<dbReference type="PANTHER" id="PTHR21600">
    <property type="entry name" value="MITOCHONDRIAL RNA PSEUDOURIDINE SYNTHASE"/>
    <property type="match status" value="1"/>
</dbReference>
<dbReference type="GO" id="GO:0003723">
    <property type="term" value="F:RNA binding"/>
    <property type="evidence" value="ECO:0007669"/>
    <property type="project" value="InterPro"/>
</dbReference>
<dbReference type="InterPro" id="IPR050188">
    <property type="entry name" value="RluA_PseudoU_synthase"/>
</dbReference>
<dbReference type="EC" id="5.4.99.24" evidence="3"/>
<dbReference type="InterPro" id="IPR006145">
    <property type="entry name" value="PsdUridine_synth_RsuA/RluA"/>
</dbReference>
<proteinExistence type="inferred from homology"/>
<evidence type="ECO:0000256" key="1">
    <source>
        <dbReference type="ARBA" id="ARBA00010876"/>
    </source>
</evidence>
<dbReference type="SUPFAM" id="SSF55120">
    <property type="entry name" value="Pseudouridine synthase"/>
    <property type="match status" value="1"/>
</dbReference>
<dbReference type="CDD" id="cd02869">
    <property type="entry name" value="PseudoU_synth_RluA_like"/>
    <property type="match status" value="1"/>
</dbReference>
<evidence type="ECO:0000259" key="2">
    <source>
        <dbReference type="Pfam" id="PF00849"/>
    </source>
</evidence>
<protein>
    <submittedName>
        <fullName evidence="3">Ribosomal large subunit pseudouridine synthase C</fullName>
        <ecNumber evidence="3">5.4.99.24</ecNumber>
    </submittedName>
</protein>
<dbReference type="Proteomes" id="UP000325286">
    <property type="component" value="Chromosome"/>
</dbReference>
<name>A0A5B9R4H9_9BACT</name>
<accession>A0A5B9R4H9</accession>
<evidence type="ECO:0000313" key="4">
    <source>
        <dbReference type="Proteomes" id="UP000325286"/>
    </source>
</evidence>
<dbReference type="Pfam" id="PF00849">
    <property type="entry name" value="PseudoU_synth_2"/>
    <property type="match status" value="1"/>
</dbReference>
<organism evidence="3 4">
    <name type="scientific">Roseimaritima ulvae</name>
    <dbReference type="NCBI Taxonomy" id="980254"/>
    <lineage>
        <taxon>Bacteria</taxon>
        <taxon>Pseudomonadati</taxon>
        <taxon>Planctomycetota</taxon>
        <taxon>Planctomycetia</taxon>
        <taxon>Pirellulales</taxon>
        <taxon>Pirellulaceae</taxon>
        <taxon>Roseimaritima</taxon>
    </lineage>
</organism>
<evidence type="ECO:0000313" key="3">
    <source>
        <dbReference type="EMBL" id="QEG41113.1"/>
    </source>
</evidence>
<dbReference type="GO" id="GO:0160141">
    <property type="term" value="F:23S rRNA pseudouridine(955/2504/2580) synthase activity"/>
    <property type="evidence" value="ECO:0007669"/>
    <property type="project" value="UniProtKB-EC"/>
</dbReference>
<dbReference type="KEGG" id="rul:UC8_31310"/>
<dbReference type="EMBL" id="CP042914">
    <property type="protein sequence ID" value="QEG41113.1"/>
    <property type="molecule type" value="Genomic_DNA"/>
</dbReference>
<sequence>MRVLYEDNHLLVVDKPTGIATMGSDSGPTVYSWAAEYLKHKYNKPGNVFVGIVSRLDTFTSGVLVLARTSKAASRLSAQFRETTPKKTYLAVLQGQLEGGEQTWVDWVRKDDAAHRMRCVADGAAGAQRAELKLNVVRSWSNRTLVRIQLLTGRKHQIRVQASSRGHAVWGDRKYEATTRLPQGIALHSHCLEITHPTRREAMQFRSDPPEAWKRLGVRDKDLA</sequence>
<comment type="similarity">
    <text evidence="1">Belongs to the pseudouridine synthase RluA family.</text>
</comment>
<dbReference type="GO" id="GO:0000455">
    <property type="term" value="P:enzyme-directed rRNA pseudouridine synthesis"/>
    <property type="evidence" value="ECO:0007669"/>
    <property type="project" value="TreeGrafter"/>
</dbReference>
<keyword evidence="4" id="KW-1185">Reference proteome</keyword>
<dbReference type="Gene3D" id="3.30.2350.10">
    <property type="entry name" value="Pseudouridine synthase"/>
    <property type="match status" value="1"/>
</dbReference>
<dbReference type="RefSeq" id="WP_084426232.1">
    <property type="nucleotide sequence ID" value="NZ_CP042914.1"/>
</dbReference>
<feature type="domain" description="Pseudouridine synthase RsuA/RluA-like" evidence="2">
    <location>
        <begin position="9"/>
        <end position="163"/>
    </location>
</feature>
<dbReference type="InterPro" id="IPR020103">
    <property type="entry name" value="PsdUridine_synth_cat_dom_sf"/>
</dbReference>
<dbReference type="AlphaFoldDB" id="A0A5B9R4H9"/>
<reference evidence="3 4" key="1">
    <citation type="submission" date="2019-08" db="EMBL/GenBank/DDBJ databases">
        <title>Deep-cultivation of Planctomycetes and their phenomic and genomic characterization uncovers novel biology.</title>
        <authorList>
            <person name="Wiegand S."/>
            <person name="Jogler M."/>
            <person name="Boedeker C."/>
            <person name="Pinto D."/>
            <person name="Vollmers J."/>
            <person name="Rivas-Marin E."/>
            <person name="Kohn T."/>
            <person name="Peeters S.H."/>
            <person name="Heuer A."/>
            <person name="Rast P."/>
            <person name="Oberbeckmann S."/>
            <person name="Bunk B."/>
            <person name="Jeske O."/>
            <person name="Meyerdierks A."/>
            <person name="Storesund J.E."/>
            <person name="Kallscheuer N."/>
            <person name="Luecker S."/>
            <person name="Lage O.M."/>
            <person name="Pohl T."/>
            <person name="Merkel B.J."/>
            <person name="Hornburger P."/>
            <person name="Mueller R.-W."/>
            <person name="Bruemmer F."/>
            <person name="Labrenz M."/>
            <person name="Spormann A.M."/>
            <person name="Op den Camp H."/>
            <person name="Overmann J."/>
            <person name="Amann R."/>
            <person name="Jetten M.S.M."/>
            <person name="Mascher T."/>
            <person name="Medema M.H."/>
            <person name="Devos D.P."/>
            <person name="Kaster A.-K."/>
            <person name="Ovreas L."/>
            <person name="Rohde M."/>
            <person name="Galperin M.Y."/>
            <person name="Jogler C."/>
        </authorList>
    </citation>
    <scope>NUCLEOTIDE SEQUENCE [LARGE SCALE GENOMIC DNA]</scope>
    <source>
        <strain evidence="3 4">UC8</strain>
    </source>
</reference>
<keyword evidence="3" id="KW-0413">Isomerase</keyword>